<evidence type="ECO:0000313" key="2">
    <source>
        <dbReference type="EMBL" id="KAJ7006200.1"/>
    </source>
</evidence>
<sequence>MIARNISKEDGGETWDDIDAGGDSTGRIPAVVVGASTCTGGDATCTGGDAGVNGRVISDSGAGASATALESAKSNLGLPRGLKGAAAGGGRAGPSETGPANIPVKQIVQPSRQAQSMPVLISDFNELQQLAVGGEPLLVLPVIKLTHGVKLDIIDMVHGVLICPFTEITSRVDNIAINLITSRPSIISFERAANLVDYKSIEKNRVIYMGGDTKIIYRLVRAKELEGNNL</sequence>
<reference evidence="2" key="1">
    <citation type="journal article" date="2023" name="Mol. Ecol. Resour.">
        <title>Chromosome-level genome assembly of a triploid poplar Populus alba 'Berolinensis'.</title>
        <authorList>
            <person name="Chen S."/>
            <person name="Yu Y."/>
            <person name="Wang X."/>
            <person name="Wang S."/>
            <person name="Zhang T."/>
            <person name="Zhou Y."/>
            <person name="He R."/>
            <person name="Meng N."/>
            <person name="Wang Y."/>
            <person name="Liu W."/>
            <person name="Liu Z."/>
            <person name="Liu J."/>
            <person name="Guo Q."/>
            <person name="Huang H."/>
            <person name="Sederoff R.R."/>
            <person name="Wang G."/>
            <person name="Qu G."/>
            <person name="Chen S."/>
        </authorList>
    </citation>
    <scope>NUCLEOTIDE SEQUENCE</scope>
    <source>
        <strain evidence="2">SC-2020</strain>
    </source>
</reference>
<dbReference type="EMBL" id="JAQIZT010000002">
    <property type="protein sequence ID" value="KAJ7006200.1"/>
    <property type="molecule type" value="Genomic_DNA"/>
</dbReference>
<comment type="caution">
    <text evidence="2">The sequence shown here is derived from an EMBL/GenBank/DDBJ whole genome shotgun (WGS) entry which is preliminary data.</text>
</comment>
<evidence type="ECO:0000313" key="3">
    <source>
        <dbReference type="Proteomes" id="UP001164929"/>
    </source>
</evidence>
<dbReference type="Proteomes" id="UP001164929">
    <property type="component" value="Chromosome 2"/>
</dbReference>
<dbReference type="AlphaFoldDB" id="A0AAD6WB35"/>
<feature type="compositionally biased region" description="Basic and acidic residues" evidence="1">
    <location>
        <begin position="1"/>
        <end position="11"/>
    </location>
</feature>
<gene>
    <name evidence="2" type="ORF">NC653_005528</name>
</gene>
<evidence type="ECO:0000256" key="1">
    <source>
        <dbReference type="SAM" id="MobiDB-lite"/>
    </source>
</evidence>
<proteinExistence type="predicted"/>
<accession>A0AAD6WB35</accession>
<feature type="region of interest" description="Disordered" evidence="1">
    <location>
        <begin position="1"/>
        <end position="25"/>
    </location>
</feature>
<protein>
    <submittedName>
        <fullName evidence="2">Uncharacterized protein</fullName>
    </submittedName>
</protein>
<keyword evidence="3" id="KW-1185">Reference proteome</keyword>
<organism evidence="2 3">
    <name type="scientific">Populus alba x Populus x berolinensis</name>
    <dbReference type="NCBI Taxonomy" id="444605"/>
    <lineage>
        <taxon>Eukaryota</taxon>
        <taxon>Viridiplantae</taxon>
        <taxon>Streptophyta</taxon>
        <taxon>Embryophyta</taxon>
        <taxon>Tracheophyta</taxon>
        <taxon>Spermatophyta</taxon>
        <taxon>Magnoliopsida</taxon>
        <taxon>eudicotyledons</taxon>
        <taxon>Gunneridae</taxon>
        <taxon>Pentapetalae</taxon>
        <taxon>rosids</taxon>
        <taxon>fabids</taxon>
        <taxon>Malpighiales</taxon>
        <taxon>Salicaceae</taxon>
        <taxon>Saliceae</taxon>
        <taxon>Populus</taxon>
    </lineage>
</organism>
<name>A0AAD6WB35_9ROSI</name>